<dbReference type="Proteomes" id="UP000198381">
    <property type="component" value="Unassembled WGS sequence"/>
</dbReference>
<dbReference type="EMBL" id="MUHD01000036">
    <property type="protein sequence ID" value="OXB03339.1"/>
    <property type="molecule type" value="Genomic_DNA"/>
</dbReference>
<gene>
    <name evidence="1" type="ORF">B0A81_18585</name>
</gene>
<evidence type="ECO:0008006" key="3">
    <source>
        <dbReference type="Google" id="ProtNLM"/>
    </source>
</evidence>
<reference evidence="1 2" key="1">
    <citation type="submission" date="2016-11" db="EMBL/GenBank/DDBJ databases">
        <title>Whole genomes of Flavobacteriaceae.</title>
        <authorList>
            <person name="Stine C."/>
            <person name="Li C."/>
            <person name="Tadesse D."/>
        </authorList>
    </citation>
    <scope>NUCLEOTIDE SEQUENCE [LARGE SCALE GENOMIC DNA]</scope>
    <source>
        <strain evidence="1 2">CCUG 60112</strain>
    </source>
</reference>
<comment type="caution">
    <text evidence="1">The sequence shown here is derived from an EMBL/GenBank/DDBJ whole genome shotgun (WGS) entry which is preliminary data.</text>
</comment>
<evidence type="ECO:0000313" key="2">
    <source>
        <dbReference type="Proteomes" id="UP000198381"/>
    </source>
</evidence>
<organism evidence="1 2">
    <name type="scientific">Flavobacterium plurextorum</name>
    <dbReference type="NCBI Taxonomy" id="1114867"/>
    <lineage>
        <taxon>Bacteria</taxon>
        <taxon>Pseudomonadati</taxon>
        <taxon>Bacteroidota</taxon>
        <taxon>Flavobacteriia</taxon>
        <taxon>Flavobacteriales</taxon>
        <taxon>Flavobacteriaceae</taxon>
        <taxon>Flavobacterium</taxon>
    </lineage>
</organism>
<evidence type="ECO:0000313" key="1">
    <source>
        <dbReference type="EMBL" id="OXB03339.1"/>
    </source>
</evidence>
<proteinExistence type="predicted"/>
<keyword evidence="2" id="KW-1185">Reference proteome</keyword>
<name>A0ABX4CR62_9FLAO</name>
<protein>
    <recommendedName>
        <fullName evidence="3">Inclusion body protein</fullName>
    </recommendedName>
</protein>
<dbReference type="RefSeq" id="WP_089059393.1">
    <property type="nucleotide sequence ID" value="NZ_MUHD01000036.1"/>
</dbReference>
<accession>A0ABX4CR62</accession>
<sequence>MKKKIKLEENDKLEELADYVVKATQHVVMLDPDTLMPGAPGSGCAIKYRERLFFISVRHVTDRIGLQTAIDKGTGTQNGTNVFVIPELNYIDTVELLEGTEEEDLNTITPLDICYAEIKEDFEIFQKEIVFNEKIRVEAGNKIIPFTNLDFKPTKGEKYSLYGRIRAATYNETHSNRQASIGH</sequence>